<dbReference type="Gene3D" id="1.10.40.110">
    <property type="match status" value="1"/>
</dbReference>
<feature type="domain" description="Thioredoxin-like fold" evidence="2">
    <location>
        <begin position="35"/>
        <end position="205"/>
    </location>
</feature>
<evidence type="ECO:0000256" key="1">
    <source>
        <dbReference type="SAM" id="SignalP"/>
    </source>
</evidence>
<evidence type="ECO:0000313" key="4">
    <source>
        <dbReference type="Proteomes" id="UP000788153"/>
    </source>
</evidence>
<reference evidence="3 4" key="1">
    <citation type="submission" date="2020-03" db="EMBL/GenBank/DDBJ databases">
        <title>Genomic Encyclopedia of Type Strains, Phase IV (KMG-IV): sequencing the most valuable type-strain genomes for metagenomic binning, comparative biology and taxonomic classification.</title>
        <authorList>
            <person name="Goeker M."/>
        </authorList>
    </citation>
    <scope>NUCLEOTIDE SEQUENCE [LARGE SCALE GENOMIC DNA]</scope>
    <source>
        <strain evidence="3 4">DSM 22753</strain>
    </source>
</reference>
<evidence type="ECO:0000313" key="3">
    <source>
        <dbReference type="EMBL" id="NIJ23311.1"/>
    </source>
</evidence>
<dbReference type="GO" id="GO:0016853">
    <property type="term" value="F:isomerase activity"/>
    <property type="evidence" value="ECO:0007669"/>
    <property type="project" value="UniProtKB-KW"/>
</dbReference>
<sequence>MRQTLLPAAAILLAAFAAPQATDWRTRIAAAPSGAMVVGNPEARVKLVEYLSYTCSHCAHFVRDSAAELKDKMVRTGDVSVEYRPMVRNALDLAAAIGARCAGPQGFVRAQEAVFDNQAALLEKAQGLPEATGTPAQKLQTLAQGSGLTAVLAANGVPKARFDQCLADPKALEPVVAMTRDAQGRIKGTPSFEVNGELLADVHDWGNLAPRLRAAGAE</sequence>
<keyword evidence="4" id="KW-1185">Reference proteome</keyword>
<keyword evidence="3" id="KW-0413">Isomerase</keyword>
<name>A0ABX0TYB6_9SPHN</name>
<feature type="signal peptide" evidence="1">
    <location>
        <begin position="1"/>
        <end position="17"/>
    </location>
</feature>
<dbReference type="Gene3D" id="3.40.30.10">
    <property type="entry name" value="Glutaredoxin"/>
    <property type="match status" value="1"/>
</dbReference>
<feature type="chain" id="PRO_5045696461" evidence="1">
    <location>
        <begin position="18"/>
        <end position="218"/>
    </location>
</feature>
<dbReference type="EMBL" id="JAASQP010000001">
    <property type="protein sequence ID" value="NIJ23311.1"/>
    <property type="molecule type" value="Genomic_DNA"/>
</dbReference>
<dbReference type="CDD" id="cd02972">
    <property type="entry name" value="DsbA_family"/>
    <property type="match status" value="1"/>
</dbReference>
<dbReference type="InterPro" id="IPR012336">
    <property type="entry name" value="Thioredoxin-like_fold"/>
</dbReference>
<protein>
    <submittedName>
        <fullName evidence="3">Protein-disulfide isomerase</fullName>
    </submittedName>
</protein>
<keyword evidence="1" id="KW-0732">Signal</keyword>
<dbReference type="SUPFAM" id="SSF52833">
    <property type="entry name" value="Thioredoxin-like"/>
    <property type="match status" value="1"/>
</dbReference>
<evidence type="ECO:0000259" key="2">
    <source>
        <dbReference type="Pfam" id="PF13462"/>
    </source>
</evidence>
<organism evidence="3 4">
    <name type="scientific">Sphingomonas japonica</name>
    <dbReference type="NCBI Taxonomy" id="511662"/>
    <lineage>
        <taxon>Bacteria</taxon>
        <taxon>Pseudomonadati</taxon>
        <taxon>Pseudomonadota</taxon>
        <taxon>Alphaproteobacteria</taxon>
        <taxon>Sphingomonadales</taxon>
        <taxon>Sphingomonadaceae</taxon>
        <taxon>Sphingomonas</taxon>
    </lineage>
</organism>
<dbReference type="Proteomes" id="UP000788153">
    <property type="component" value="Unassembled WGS sequence"/>
</dbReference>
<dbReference type="Pfam" id="PF13462">
    <property type="entry name" value="Thioredoxin_4"/>
    <property type="match status" value="1"/>
</dbReference>
<proteinExistence type="predicted"/>
<comment type="caution">
    <text evidence="3">The sequence shown here is derived from an EMBL/GenBank/DDBJ whole genome shotgun (WGS) entry which is preliminary data.</text>
</comment>
<dbReference type="RefSeq" id="WP_140230747.1">
    <property type="nucleotide sequence ID" value="NZ_BAAAEV010000001.1"/>
</dbReference>
<dbReference type="InterPro" id="IPR036249">
    <property type="entry name" value="Thioredoxin-like_sf"/>
</dbReference>
<gene>
    <name evidence="3" type="ORF">FHT01_000853</name>
</gene>
<accession>A0ABX0TYB6</accession>